<dbReference type="Gene3D" id="1.10.8.80">
    <property type="entry name" value="Magnesium chelatase subunit I, C-Terminal domain"/>
    <property type="match status" value="1"/>
</dbReference>
<dbReference type="OrthoDB" id="9808397at2"/>
<dbReference type="FunFam" id="3.40.50.300:FF:000640">
    <property type="entry name" value="MoxR family ATPase"/>
    <property type="match status" value="1"/>
</dbReference>
<dbReference type="InterPro" id="IPR003593">
    <property type="entry name" value="AAA+_ATPase"/>
</dbReference>
<dbReference type="PANTHER" id="PTHR42759:SF5">
    <property type="entry name" value="METHANOL DEHYDROGENASE REGULATOR"/>
    <property type="match status" value="1"/>
</dbReference>
<keyword evidence="2" id="KW-0067">ATP-binding</keyword>
<dbReference type="GO" id="GO:0005524">
    <property type="term" value="F:ATP binding"/>
    <property type="evidence" value="ECO:0007669"/>
    <property type="project" value="UniProtKB-KW"/>
</dbReference>
<dbReference type="EMBL" id="SIJB01000007">
    <property type="protein sequence ID" value="NBI27900.1"/>
    <property type="molecule type" value="Genomic_DNA"/>
</dbReference>
<evidence type="ECO:0000256" key="2">
    <source>
        <dbReference type="ARBA" id="ARBA00022840"/>
    </source>
</evidence>
<sequence length="314" mass="35090">MSNFLNDFQNSVGKVVIGKDRVVELLLISLLSKGHVLLEDVPGTGKTKLAKTFATLINGSFQRIQFTPDVLPSDVTGIQFFNPKDQEFQLRLGPVHTNILLADEINRATPRTQSSLLEAMEERQVTIDGQTFKLPEPYIVFATQNPAESHGTFPLPDAQLDRFLMVIPVGYPTFDQEKEMMNRYRMEDPLSEIEAVIDIEKITSLQDEIKTVTITEDIETYMLAIIYATRESELIETGVSPRGTLAFMRAIQAKAFLNGRTFCLPEDVIDLAPYILSHRLILSTEGSLKTTNSQVIQEIVEAIEVPVESGAIES</sequence>
<dbReference type="Gene3D" id="3.40.50.300">
    <property type="entry name" value="P-loop containing nucleotide triphosphate hydrolases"/>
    <property type="match status" value="1"/>
</dbReference>
<evidence type="ECO:0000256" key="3">
    <source>
        <dbReference type="ARBA" id="ARBA00061607"/>
    </source>
</evidence>
<comment type="caution">
    <text evidence="5">The sequence shown here is derived from an EMBL/GenBank/DDBJ whole genome shotgun (WGS) entry which is preliminary data.</text>
</comment>
<feature type="domain" description="AAA+ ATPase" evidence="4">
    <location>
        <begin position="32"/>
        <end position="173"/>
    </location>
</feature>
<comment type="similarity">
    <text evidence="3">Belongs to the MoxR family.</text>
</comment>
<dbReference type="SUPFAM" id="SSF52540">
    <property type="entry name" value="P-loop containing nucleoside triphosphate hydrolases"/>
    <property type="match status" value="1"/>
</dbReference>
<keyword evidence="1" id="KW-0547">Nucleotide-binding</keyword>
<organism evidence="5 6">
    <name type="scientific">Chengkuizengella marina</name>
    <dbReference type="NCBI Taxonomy" id="2507566"/>
    <lineage>
        <taxon>Bacteria</taxon>
        <taxon>Bacillati</taxon>
        <taxon>Bacillota</taxon>
        <taxon>Bacilli</taxon>
        <taxon>Bacillales</taxon>
        <taxon>Paenibacillaceae</taxon>
        <taxon>Chengkuizengella</taxon>
    </lineage>
</organism>
<dbReference type="SMART" id="SM00382">
    <property type="entry name" value="AAA"/>
    <property type="match status" value="1"/>
</dbReference>
<dbReference type="Proteomes" id="UP000448943">
    <property type="component" value="Unassembled WGS sequence"/>
</dbReference>
<name>A0A6N9Q181_9BACL</name>
<dbReference type="RefSeq" id="WP_160644303.1">
    <property type="nucleotide sequence ID" value="NZ_SIJB01000007.1"/>
</dbReference>
<dbReference type="GO" id="GO:0016887">
    <property type="term" value="F:ATP hydrolysis activity"/>
    <property type="evidence" value="ECO:0007669"/>
    <property type="project" value="InterPro"/>
</dbReference>
<dbReference type="InterPro" id="IPR041628">
    <property type="entry name" value="ChlI/MoxR_AAA_lid"/>
</dbReference>
<reference evidence="5 6" key="1">
    <citation type="submission" date="2019-01" db="EMBL/GenBank/DDBJ databases">
        <title>Chengkuizengella sp. nov., isolated from deep-sea sediment of East Pacific Ocean.</title>
        <authorList>
            <person name="Yang J."/>
            <person name="Lai Q."/>
            <person name="Shao Z."/>
        </authorList>
    </citation>
    <scope>NUCLEOTIDE SEQUENCE [LARGE SCALE GENOMIC DNA]</scope>
    <source>
        <strain evidence="5 6">YPA3-1-1</strain>
    </source>
</reference>
<keyword evidence="6" id="KW-1185">Reference proteome</keyword>
<dbReference type="PANTHER" id="PTHR42759">
    <property type="entry name" value="MOXR FAMILY PROTEIN"/>
    <property type="match status" value="1"/>
</dbReference>
<protein>
    <submittedName>
        <fullName evidence="5">MoxR family ATPase</fullName>
    </submittedName>
</protein>
<dbReference type="PIRSF" id="PIRSF002849">
    <property type="entry name" value="AAA_ATPase_chaperone_MoxR_prd"/>
    <property type="match status" value="1"/>
</dbReference>
<evidence type="ECO:0000313" key="5">
    <source>
        <dbReference type="EMBL" id="NBI27900.1"/>
    </source>
</evidence>
<dbReference type="InterPro" id="IPR027417">
    <property type="entry name" value="P-loop_NTPase"/>
</dbReference>
<gene>
    <name evidence="5" type="ORF">ERL59_02855</name>
</gene>
<dbReference type="InterPro" id="IPR011703">
    <property type="entry name" value="ATPase_AAA-3"/>
</dbReference>
<dbReference type="Pfam" id="PF07726">
    <property type="entry name" value="AAA_3"/>
    <property type="match status" value="1"/>
</dbReference>
<dbReference type="InterPro" id="IPR050764">
    <property type="entry name" value="CbbQ/NirQ/NorQ/GpvN"/>
</dbReference>
<evidence type="ECO:0000256" key="1">
    <source>
        <dbReference type="ARBA" id="ARBA00022741"/>
    </source>
</evidence>
<dbReference type="AlphaFoldDB" id="A0A6N9Q181"/>
<accession>A0A6N9Q181</accession>
<dbReference type="CDD" id="cd00009">
    <property type="entry name" value="AAA"/>
    <property type="match status" value="1"/>
</dbReference>
<proteinExistence type="inferred from homology"/>
<dbReference type="Pfam" id="PF17863">
    <property type="entry name" value="AAA_lid_2"/>
    <property type="match status" value="1"/>
</dbReference>
<evidence type="ECO:0000259" key="4">
    <source>
        <dbReference type="SMART" id="SM00382"/>
    </source>
</evidence>
<evidence type="ECO:0000313" key="6">
    <source>
        <dbReference type="Proteomes" id="UP000448943"/>
    </source>
</evidence>